<keyword evidence="2" id="KW-1185">Reference proteome</keyword>
<sequence length="69" mass="7865">MENLKPSDYNQFCITVYSASATLMELDQYLEIYDEILRLLFWNPIVDTQIAIEQNPNPSGVVLKGGFHG</sequence>
<evidence type="ECO:0000313" key="1">
    <source>
        <dbReference type="EMBL" id="PPK71896.1"/>
    </source>
</evidence>
<proteinExistence type="predicted"/>
<dbReference type="OrthoDB" id="9953677at2"/>
<dbReference type="AlphaFoldDB" id="A0A2S6H3B6"/>
<reference evidence="1 2" key="1">
    <citation type="submission" date="2018-02" db="EMBL/GenBank/DDBJ databases">
        <title>Subsurface microbial communities from deep shales in Ohio and West Virginia, USA.</title>
        <authorList>
            <person name="Wrighton K."/>
        </authorList>
    </citation>
    <scope>NUCLEOTIDE SEQUENCE [LARGE SCALE GENOMIC DNA]</scope>
    <source>
        <strain evidence="1 2">OWC-G53F</strain>
    </source>
</reference>
<dbReference type="RefSeq" id="WP_104423288.1">
    <property type="nucleotide sequence ID" value="NZ_PTIY01000005.1"/>
</dbReference>
<organism evidence="1 2">
    <name type="scientific">Methylobacter tundripaludum</name>
    <dbReference type="NCBI Taxonomy" id="173365"/>
    <lineage>
        <taxon>Bacteria</taxon>
        <taxon>Pseudomonadati</taxon>
        <taxon>Pseudomonadota</taxon>
        <taxon>Gammaproteobacteria</taxon>
        <taxon>Methylococcales</taxon>
        <taxon>Methylococcaceae</taxon>
        <taxon>Methylobacter</taxon>
    </lineage>
</organism>
<dbReference type="Proteomes" id="UP000238071">
    <property type="component" value="Unassembled WGS sequence"/>
</dbReference>
<gene>
    <name evidence="1" type="ORF">B0F88_1058</name>
</gene>
<accession>A0A2S6H3B6</accession>
<comment type="caution">
    <text evidence="1">The sequence shown here is derived from an EMBL/GenBank/DDBJ whole genome shotgun (WGS) entry which is preliminary data.</text>
</comment>
<evidence type="ECO:0000313" key="2">
    <source>
        <dbReference type="Proteomes" id="UP000238071"/>
    </source>
</evidence>
<name>A0A2S6H3B6_9GAMM</name>
<protein>
    <submittedName>
        <fullName evidence="1">Uncharacterized protein</fullName>
    </submittedName>
</protein>
<dbReference type="EMBL" id="PTIY01000005">
    <property type="protein sequence ID" value="PPK71896.1"/>
    <property type="molecule type" value="Genomic_DNA"/>
</dbReference>